<evidence type="ECO:0000313" key="1">
    <source>
        <dbReference type="EMBL" id="KEH18819.1"/>
    </source>
</evidence>
<evidence type="ECO:0000313" key="3">
    <source>
        <dbReference type="Proteomes" id="UP000002051"/>
    </source>
</evidence>
<accession>A0A072TMU8</accession>
<name>A0A072TMU8_MEDTR</name>
<dbReference type="AlphaFoldDB" id="A0A072TMU8"/>
<dbReference type="EMBL" id="CM001224">
    <property type="protein sequence ID" value="KEH18819.1"/>
    <property type="molecule type" value="Genomic_DNA"/>
</dbReference>
<reference evidence="2" key="3">
    <citation type="submission" date="2015-04" db="UniProtKB">
        <authorList>
            <consortium name="EnsemblPlants"/>
        </authorList>
    </citation>
    <scope>IDENTIFICATION</scope>
    <source>
        <strain evidence="2">cv. Jemalong A17</strain>
    </source>
</reference>
<reference evidence="1 3" key="1">
    <citation type="journal article" date="2011" name="Nature">
        <title>The Medicago genome provides insight into the evolution of rhizobial symbioses.</title>
        <authorList>
            <person name="Young N.D."/>
            <person name="Debelle F."/>
            <person name="Oldroyd G.E."/>
            <person name="Geurts R."/>
            <person name="Cannon S.B."/>
            <person name="Udvardi M.K."/>
            <person name="Benedito V.A."/>
            <person name="Mayer K.F."/>
            <person name="Gouzy J."/>
            <person name="Schoof H."/>
            <person name="Van de Peer Y."/>
            <person name="Proost S."/>
            <person name="Cook D.R."/>
            <person name="Meyers B.C."/>
            <person name="Spannagl M."/>
            <person name="Cheung F."/>
            <person name="De Mita S."/>
            <person name="Krishnakumar V."/>
            <person name="Gundlach H."/>
            <person name="Zhou S."/>
            <person name="Mudge J."/>
            <person name="Bharti A.K."/>
            <person name="Murray J.D."/>
            <person name="Naoumkina M.A."/>
            <person name="Rosen B."/>
            <person name="Silverstein K.A."/>
            <person name="Tang H."/>
            <person name="Rombauts S."/>
            <person name="Zhao P.X."/>
            <person name="Zhou P."/>
            <person name="Barbe V."/>
            <person name="Bardou P."/>
            <person name="Bechner M."/>
            <person name="Bellec A."/>
            <person name="Berger A."/>
            <person name="Berges H."/>
            <person name="Bidwell S."/>
            <person name="Bisseling T."/>
            <person name="Choisne N."/>
            <person name="Couloux A."/>
            <person name="Denny R."/>
            <person name="Deshpande S."/>
            <person name="Dai X."/>
            <person name="Doyle J.J."/>
            <person name="Dudez A.M."/>
            <person name="Farmer A.D."/>
            <person name="Fouteau S."/>
            <person name="Franken C."/>
            <person name="Gibelin C."/>
            <person name="Gish J."/>
            <person name="Goldstein S."/>
            <person name="Gonzalez A.J."/>
            <person name="Green P.J."/>
            <person name="Hallab A."/>
            <person name="Hartog M."/>
            <person name="Hua A."/>
            <person name="Humphray S.J."/>
            <person name="Jeong D.H."/>
            <person name="Jing Y."/>
            <person name="Jocker A."/>
            <person name="Kenton S.M."/>
            <person name="Kim D.J."/>
            <person name="Klee K."/>
            <person name="Lai H."/>
            <person name="Lang C."/>
            <person name="Lin S."/>
            <person name="Macmil S.L."/>
            <person name="Magdelenat G."/>
            <person name="Matthews L."/>
            <person name="McCorrison J."/>
            <person name="Monaghan E.L."/>
            <person name="Mun J.H."/>
            <person name="Najar F.Z."/>
            <person name="Nicholson C."/>
            <person name="Noirot C."/>
            <person name="O'Bleness M."/>
            <person name="Paule C.R."/>
            <person name="Poulain J."/>
            <person name="Prion F."/>
            <person name="Qin B."/>
            <person name="Qu C."/>
            <person name="Retzel E.F."/>
            <person name="Riddle C."/>
            <person name="Sallet E."/>
            <person name="Samain S."/>
            <person name="Samson N."/>
            <person name="Sanders I."/>
            <person name="Saurat O."/>
            <person name="Scarpelli C."/>
            <person name="Schiex T."/>
            <person name="Segurens B."/>
            <person name="Severin A.J."/>
            <person name="Sherrier D.J."/>
            <person name="Shi R."/>
            <person name="Sims S."/>
            <person name="Singer S.R."/>
            <person name="Sinharoy S."/>
            <person name="Sterck L."/>
            <person name="Viollet A."/>
            <person name="Wang B.B."/>
            <person name="Wang K."/>
            <person name="Wang M."/>
            <person name="Wang X."/>
            <person name="Warfsmann J."/>
            <person name="Weissenbach J."/>
            <person name="White D.D."/>
            <person name="White J.D."/>
            <person name="Wiley G.B."/>
            <person name="Wincker P."/>
            <person name="Xing Y."/>
            <person name="Yang L."/>
            <person name="Yao Z."/>
            <person name="Ying F."/>
            <person name="Zhai J."/>
            <person name="Zhou L."/>
            <person name="Zuber A."/>
            <person name="Denarie J."/>
            <person name="Dixon R.A."/>
            <person name="May G.D."/>
            <person name="Schwartz D.C."/>
            <person name="Rogers J."/>
            <person name="Quetier F."/>
            <person name="Town C.D."/>
            <person name="Roe B.A."/>
        </authorList>
    </citation>
    <scope>NUCLEOTIDE SEQUENCE [LARGE SCALE GENOMIC DNA]</scope>
    <source>
        <strain evidence="1">A17</strain>
        <strain evidence="2 3">cv. Jemalong A17</strain>
    </source>
</reference>
<dbReference type="Proteomes" id="UP000002051">
    <property type="component" value="Chromosome 8"/>
</dbReference>
<dbReference type="EnsemblPlants" id="KEH18819">
    <property type="protein sequence ID" value="KEH18819"/>
    <property type="gene ID" value="MTR_8g028750"/>
</dbReference>
<keyword evidence="3" id="KW-1185">Reference proteome</keyword>
<gene>
    <name evidence="1" type="ordered locus">MTR_8g028750</name>
</gene>
<evidence type="ECO:0000313" key="2">
    <source>
        <dbReference type="EnsemblPlants" id="KEH18819"/>
    </source>
</evidence>
<proteinExistence type="predicted"/>
<dbReference type="HOGENOM" id="CLU_2907524_0_0_1"/>
<sequence>MYKYFSKAWSKWDKPLVIVHEPLYCLSTVMLTDISLPEGAEATIDIPFDKIQYLEQANIMRL</sequence>
<protein>
    <submittedName>
        <fullName evidence="1 2">Uncharacterized protein</fullName>
    </submittedName>
</protein>
<organism evidence="1 3">
    <name type="scientific">Medicago truncatula</name>
    <name type="common">Barrel medic</name>
    <name type="synonym">Medicago tribuloides</name>
    <dbReference type="NCBI Taxonomy" id="3880"/>
    <lineage>
        <taxon>Eukaryota</taxon>
        <taxon>Viridiplantae</taxon>
        <taxon>Streptophyta</taxon>
        <taxon>Embryophyta</taxon>
        <taxon>Tracheophyta</taxon>
        <taxon>Spermatophyta</taxon>
        <taxon>Magnoliopsida</taxon>
        <taxon>eudicotyledons</taxon>
        <taxon>Gunneridae</taxon>
        <taxon>Pentapetalae</taxon>
        <taxon>rosids</taxon>
        <taxon>fabids</taxon>
        <taxon>Fabales</taxon>
        <taxon>Fabaceae</taxon>
        <taxon>Papilionoideae</taxon>
        <taxon>50 kb inversion clade</taxon>
        <taxon>NPAAA clade</taxon>
        <taxon>Hologalegina</taxon>
        <taxon>IRL clade</taxon>
        <taxon>Trifolieae</taxon>
        <taxon>Medicago</taxon>
    </lineage>
</organism>
<reference evidence="1 3" key="2">
    <citation type="journal article" date="2014" name="BMC Genomics">
        <title>An improved genome release (version Mt4.0) for the model legume Medicago truncatula.</title>
        <authorList>
            <person name="Tang H."/>
            <person name="Krishnakumar V."/>
            <person name="Bidwell S."/>
            <person name="Rosen B."/>
            <person name="Chan A."/>
            <person name="Zhou S."/>
            <person name="Gentzbittel L."/>
            <person name="Childs K.L."/>
            <person name="Yandell M."/>
            <person name="Gundlach H."/>
            <person name="Mayer K.F."/>
            <person name="Schwartz D.C."/>
            <person name="Town C.D."/>
        </authorList>
    </citation>
    <scope>GENOME REANNOTATION</scope>
    <source>
        <strain evidence="1">A17</strain>
        <strain evidence="2 3">cv. Jemalong A17</strain>
    </source>
</reference>
<dbReference type="PaxDb" id="3880-AES78687"/>